<dbReference type="RefSeq" id="WP_147894256.1">
    <property type="nucleotide sequence ID" value="NZ_BAAANR010000001.1"/>
</dbReference>
<comment type="pathway">
    <text evidence="1">Cell wall biogenesis; cell wall polysaccharide biosynthesis.</text>
</comment>
<name>A0A5C8I5U5_9MICO</name>
<accession>A0A5C8I5U5</accession>
<evidence type="ECO:0000313" key="6">
    <source>
        <dbReference type="EMBL" id="TXK13611.1"/>
    </source>
</evidence>
<dbReference type="GO" id="GO:0016757">
    <property type="term" value="F:glycosyltransferase activity"/>
    <property type="evidence" value="ECO:0007669"/>
    <property type="project" value="UniProtKB-KW"/>
</dbReference>
<feature type="domain" description="Glycosyltransferase 2-like" evidence="5">
    <location>
        <begin position="9"/>
        <end position="113"/>
    </location>
</feature>
<dbReference type="InterPro" id="IPR001173">
    <property type="entry name" value="Glyco_trans_2-like"/>
</dbReference>
<keyword evidence="7" id="KW-1185">Reference proteome</keyword>
<keyword evidence="4 6" id="KW-0808">Transferase</keyword>
<sequence length="315" mass="33635">MTDDSTRPSAVIASFRPPAALADLVALLARDCDVVVVDDGSGPRSDAVYEAAAVAGADVVRHAENRGIAHALNVGVERALSSGAAAVFTFDQDSAPPTDFVGRMSDALSRARESSSSVAAIVPEFFADTAQSRGADIAPGLCRARKVIQSGMLVPREAWSALGTLRDDYFIDLVDTEFEMRALTRGWEVLAARGVSMPHSLGRTVRLSLAPGLHITTSVSTPFRYFYRARNRVVFSRSYVRRAPVRVLTDAGVDLAYFVVSVLGARPRRALAQIVARGLSAGFRGTMGRLPDRLATVAEGVRWSGVEVSRDGAAE</sequence>
<dbReference type="EMBL" id="VRSV01000001">
    <property type="protein sequence ID" value="TXK13611.1"/>
    <property type="molecule type" value="Genomic_DNA"/>
</dbReference>
<keyword evidence="3" id="KW-0328">Glycosyltransferase</keyword>
<dbReference type="Proteomes" id="UP000321034">
    <property type="component" value="Unassembled WGS sequence"/>
</dbReference>
<dbReference type="Gene3D" id="3.90.550.10">
    <property type="entry name" value="Spore Coat Polysaccharide Biosynthesis Protein SpsA, Chain A"/>
    <property type="match status" value="1"/>
</dbReference>
<gene>
    <name evidence="6" type="ORF">FVP77_09595</name>
</gene>
<organism evidence="6 7">
    <name type="scientific">Microbacterium hatanonis</name>
    <dbReference type="NCBI Taxonomy" id="404366"/>
    <lineage>
        <taxon>Bacteria</taxon>
        <taxon>Bacillati</taxon>
        <taxon>Actinomycetota</taxon>
        <taxon>Actinomycetes</taxon>
        <taxon>Micrococcales</taxon>
        <taxon>Microbacteriaceae</taxon>
        <taxon>Microbacterium</taxon>
    </lineage>
</organism>
<evidence type="ECO:0000256" key="1">
    <source>
        <dbReference type="ARBA" id="ARBA00004776"/>
    </source>
</evidence>
<proteinExistence type="inferred from homology"/>
<dbReference type="SUPFAM" id="SSF53448">
    <property type="entry name" value="Nucleotide-diphospho-sugar transferases"/>
    <property type="match status" value="1"/>
</dbReference>
<evidence type="ECO:0000256" key="2">
    <source>
        <dbReference type="ARBA" id="ARBA00006739"/>
    </source>
</evidence>
<evidence type="ECO:0000256" key="4">
    <source>
        <dbReference type="ARBA" id="ARBA00022679"/>
    </source>
</evidence>
<dbReference type="PANTHER" id="PTHR43179:SF12">
    <property type="entry name" value="GALACTOFURANOSYLTRANSFERASE GLFT2"/>
    <property type="match status" value="1"/>
</dbReference>
<dbReference type="PANTHER" id="PTHR43179">
    <property type="entry name" value="RHAMNOSYLTRANSFERASE WBBL"/>
    <property type="match status" value="1"/>
</dbReference>
<dbReference type="OrthoDB" id="9771846at2"/>
<comment type="similarity">
    <text evidence="2">Belongs to the glycosyltransferase 2 family.</text>
</comment>
<dbReference type="InterPro" id="IPR029044">
    <property type="entry name" value="Nucleotide-diphossugar_trans"/>
</dbReference>
<evidence type="ECO:0000259" key="5">
    <source>
        <dbReference type="Pfam" id="PF00535"/>
    </source>
</evidence>
<dbReference type="Pfam" id="PF00535">
    <property type="entry name" value="Glycos_transf_2"/>
    <property type="match status" value="1"/>
</dbReference>
<comment type="caution">
    <text evidence="6">The sequence shown here is derived from an EMBL/GenBank/DDBJ whole genome shotgun (WGS) entry which is preliminary data.</text>
</comment>
<evidence type="ECO:0000313" key="7">
    <source>
        <dbReference type="Proteomes" id="UP000321034"/>
    </source>
</evidence>
<dbReference type="AlphaFoldDB" id="A0A5C8I5U5"/>
<protein>
    <submittedName>
        <fullName evidence="6">Glycosyltransferase</fullName>
    </submittedName>
</protein>
<reference evidence="6 7" key="1">
    <citation type="submission" date="2019-08" db="EMBL/GenBank/DDBJ databases">
        <authorList>
            <person name="Dong K."/>
        </authorList>
    </citation>
    <scope>NUCLEOTIDE SEQUENCE [LARGE SCALE GENOMIC DNA]</scope>
    <source>
        <strain evidence="6 7">JCM14558</strain>
    </source>
</reference>
<evidence type="ECO:0000256" key="3">
    <source>
        <dbReference type="ARBA" id="ARBA00022676"/>
    </source>
</evidence>